<proteinExistence type="predicted"/>
<organism evidence="2 3">
    <name type="scientific">Halovivax ruber (strain DSM 18193 / JCM 13892 / XH-70)</name>
    <dbReference type="NCBI Taxonomy" id="797302"/>
    <lineage>
        <taxon>Archaea</taxon>
        <taxon>Methanobacteriati</taxon>
        <taxon>Methanobacteriota</taxon>
        <taxon>Stenosarchaea group</taxon>
        <taxon>Halobacteria</taxon>
        <taxon>Halobacteriales</taxon>
        <taxon>Natrialbaceae</taxon>
        <taxon>Halovivax</taxon>
    </lineage>
</organism>
<dbReference type="InterPro" id="IPR009486">
    <property type="entry name" value="Pur_nuclsid_perm"/>
</dbReference>
<accession>L0IDQ8</accession>
<dbReference type="Proteomes" id="UP000010846">
    <property type="component" value="Chromosome"/>
</dbReference>
<dbReference type="SUPFAM" id="SSF53167">
    <property type="entry name" value="Purine and uridine phosphorylases"/>
    <property type="match status" value="1"/>
</dbReference>
<dbReference type="AlphaFoldDB" id="L0IDQ8"/>
<reference evidence="2" key="1">
    <citation type="submission" date="2011-09" db="EMBL/GenBank/DDBJ databases">
        <title>Complete sequence of Halovivax ruber XH-70.</title>
        <authorList>
            <consortium name="US DOE Joint Genome Institute"/>
            <person name="Lucas S."/>
            <person name="Han J."/>
            <person name="Lapidus A."/>
            <person name="Cheng J.-F."/>
            <person name="Goodwin L."/>
            <person name="Pitluck S."/>
            <person name="Peters L."/>
            <person name="Mikhailova N."/>
            <person name="Davenport K."/>
            <person name="Detter J.C."/>
            <person name="Han C."/>
            <person name="Tapia R."/>
            <person name="Land M."/>
            <person name="Hauser L."/>
            <person name="Kyrpides N."/>
            <person name="Ivanova N."/>
            <person name="Pagani I."/>
            <person name="Sproer C."/>
            <person name="Anderson I."/>
            <person name="Woyke T."/>
        </authorList>
    </citation>
    <scope>NUCLEOTIDE SEQUENCE</scope>
    <source>
        <strain evidence="2">XH-70</strain>
    </source>
</reference>
<protein>
    <submittedName>
        <fullName evidence="2">Purine nucleoside permease</fullName>
    </submittedName>
</protein>
<dbReference type="GO" id="GO:0009116">
    <property type="term" value="P:nucleoside metabolic process"/>
    <property type="evidence" value="ECO:0007669"/>
    <property type="project" value="InterPro"/>
</dbReference>
<name>L0IDQ8_HALRX</name>
<dbReference type="eggNOG" id="arCOG11386">
    <property type="taxonomic scope" value="Archaea"/>
</dbReference>
<dbReference type="OrthoDB" id="169126at2157"/>
<dbReference type="HOGENOM" id="CLU_031475_1_0_2"/>
<dbReference type="GeneID" id="14376812"/>
<dbReference type="Pfam" id="PF06516">
    <property type="entry name" value="NUP"/>
    <property type="match status" value="1"/>
</dbReference>
<dbReference type="KEGG" id="hru:Halru_2304"/>
<dbReference type="PANTHER" id="PTHR38643:SF1">
    <property type="entry name" value="PURINE NUCLEOSIDE PERMEASE C285.05-RELATED"/>
    <property type="match status" value="1"/>
</dbReference>
<evidence type="ECO:0000313" key="2">
    <source>
        <dbReference type="EMBL" id="AGB16889.1"/>
    </source>
</evidence>
<evidence type="ECO:0000256" key="1">
    <source>
        <dbReference type="SAM" id="MobiDB-lite"/>
    </source>
</evidence>
<dbReference type="RefSeq" id="WP_015301496.1">
    <property type="nucleotide sequence ID" value="NC_019964.1"/>
</dbReference>
<gene>
    <name evidence="2" type="ordered locus">Halru_2304</name>
</gene>
<dbReference type="InterPro" id="IPR035994">
    <property type="entry name" value="Nucleoside_phosphorylase_sf"/>
</dbReference>
<dbReference type="STRING" id="797302.Halru_2304"/>
<dbReference type="GO" id="GO:0055085">
    <property type="term" value="P:transmembrane transport"/>
    <property type="evidence" value="ECO:0007669"/>
    <property type="project" value="InterPro"/>
</dbReference>
<evidence type="ECO:0000313" key="3">
    <source>
        <dbReference type="Proteomes" id="UP000010846"/>
    </source>
</evidence>
<dbReference type="EMBL" id="CP003050">
    <property type="protein sequence ID" value="AGB16889.1"/>
    <property type="molecule type" value="Genomic_DNA"/>
</dbReference>
<sequence>MATDRPTPEPLDSAASIAPAVLVLPAVAFDPPFDERELWLERLPIETAYEIPGADGPLYVTADTRVAVTTTGLGKAPAATTVAALWGAGGLDLSETYWLSAGIAGSAPARAALGSVVVADAILDWDRKHRWDPTELGPPTEGDNVNDPSPARDADRSAVEQLAYLPEDALFDVEPALVELARDAASDVALTTDRGVRDYQETYPDAPASAPAVDVGPTVTSDEFWHGTGVAREVDSLAAAYGIDPYVTTQMEDAATATALGRFDAADRYLSLRAVANYDRPAPGETVHDSFEGTTDSVALARENVVRVGLAVVDRLCELAARTRSGD</sequence>
<dbReference type="GO" id="GO:0003824">
    <property type="term" value="F:catalytic activity"/>
    <property type="evidence" value="ECO:0007669"/>
    <property type="project" value="InterPro"/>
</dbReference>
<feature type="region of interest" description="Disordered" evidence="1">
    <location>
        <begin position="130"/>
        <end position="156"/>
    </location>
</feature>
<dbReference type="PANTHER" id="PTHR38643">
    <property type="entry name" value="PURINE NUCLEOSIDE PERMEASE C285.05-RELATED"/>
    <property type="match status" value="1"/>
</dbReference>
<keyword evidence="3" id="KW-1185">Reference proteome</keyword>
<dbReference type="Gene3D" id="3.40.50.1580">
    <property type="entry name" value="Nucleoside phosphorylase domain"/>
    <property type="match status" value="1"/>
</dbReference>